<comment type="caution">
    <text evidence="1">The sequence shown here is derived from an EMBL/GenBank/DDBJ whole genome shotgun (WGS) entry which is preliminary data.</text>
</comment>
<sequence>MADQTARGEEFEKKAEKKLAGWGLFGSKYEDAADLYEKAANCFKLGKNYLSCGLLANSSRSGRITCELKYFLSNWYQSKSWDRWRADFGKFLQQIFGRKGGKLLFFDFKNQIS</sequence>
<protein>
    <recommendedName>
        <fullName evidence="3">Alpha-soluble NSF attachment protein</fullName>
    </recommendedName>
</protein>
<dbReference type="Gene3D" id="1.25.40.10">
    <property type="entry name" value="Tetratricopeptide repeat domain"/>
    <property type="match status" value="1"/>
</dbReference>
<dbReference type="EMBL" id="JAGFBR010000768">
    <property type="protein sequence ID" value="KAH0435404.1"/>
    <property type="molecule type" value="Genomic_DNA"/>
</dbReference>
<evidence type="ECO:0000313" key="2">
    <source>
        <dbReference type="Proteomes" id="UP000775213"/>
    </source>
</evidence>
<evidence type="ECO:0008006" key="3">
    <source>
        <dbReference type="Google" id="ProtNLM"/>
    </source>
</evidence>
<keyword evidence="2" id="KW-1185">Reference proteome</keyword>
<organism evidence="1 2">
    <name type="scientific">Dendrobium chrysotoxum</name>
    <name type="common">Orchid</name>
    <dbReference type="NCBI Taxonomy" id="161865"/>
    <lineage>
        <taxon>Eukaryota</taxon>
        <taxon>Viridiplantae</taxon>
        <taxon>Streptophyta</taxon>
        <taxon>Embryophyta</taxon>
        <taxon>Tracheophyta</taxon>
        <taxon>Spermatophyta</taxon>
        <taxon>Magnoliopsida</taxon>
        <taxon>Liliopsida</taxon>
        <taxon>Asparagales</taxon>
        <taxon>Orchidaceae</taxon>
        <taxon>Epidendroideae</taxon>
        <taxon>Malaxideae</taxon>
        <taxon>Dendrobiinae</taxon>
        <taxon>Dendrobium</taxon>
    </lineage>
</organism>
<dbReference type="InterPro" id="IPR011990">
    <property type="entry name" value="TPR-like_helical_dom_sf"/>
</dbReference>
<gene>
    <name evidence="1" type="ORF">IEQ34_026616</name>
</gene>
<accession>A0AAV7FL41</accession>
<evidence type="ECO:0000313" key="1">
    <source>
        <dbReference type="EMBL" id="KAH0435404.1"/>
    </source>
</evidence>
<dbReference type="AlphaFoldDB" id="A0AAV7FL41"/>
<dbReference type="Pfam" id="PF14938">
    <property type="entry name" value="SNAP"/>
    <property type="match status" value="1"/>
</dbReference>
<dbReference type="SUPFAM" id="SSF48452">
    <property type="entry name" value="TPR-like"/>
    <property type="match status" value="1"/>
</dbReference>
<proteinExistence type="predicted"/>
<dbReference type="Proteomes" id="UP000775213">
    <property type="component" value="Unassembled WGS sequence"/>
</dbReference>
<name>A0AAV7FL41_DENCH</name>
<reference evidence="1 2" key="1">
    <citation type="journal article" date="2021" name="Hortic Res">
        <title>Chromosome-scale assembly of the Dendrobium chrysotoxum genome enhances the understanding of orchid evolution.</title>
        <authorList>
            <person name="Zhang Y."/>
            <person name="Zhang G.Q."/>
            <person name="Zhang D."/>
            <person name="Liu X.D."/>
            <person name="Xu X.Y."/>
            <person name="Sun W.H."/>
            <person name="Yu X."/>
            <person name="Zhu X."/>
            <person name="Wang Z.W."/>
            <person name="Zhao X."/>
            <person name="Zhong W.Y."/>
            <person name="Chen H."/>
            <person name="Yin W.L."/>
            <person name="Huang T."/>
            <person name="Niu S.C."/>
            <person name="Liu Z.J."/>
        </authorList>
    </citation>
    <scope>NUCLEOTIDE SEQUENCE [LARGE SCALE GENOMIC DNA]</scope>
    <source>
        <strain evidence="1">Lindl</strain>
    </source>
</reference>